<proteinExistence type="predicted"/>
<name>A0A5C6CT91_9BACT</name>
<dbReference type="EMBL" id="SJPS01000003">
    <property type="protein sequence ID" value="TWU27810.1"/>
    <property type="molecule type" value="Genomic_DNA"/>
</dbReference>
<sequence>MAAPIPTEEAPSTEAAKIKKSGIMTLVKALALLSVLVILQVVGVSMLMPTSAETSKIAEKLVTAESTADTDDGSSAAPAKESAEIAIYNMREVSLGTFHVVTYDADTGSSLNVDFDLFGTVLASEEGEFLQLYTENERRLREQILVTVRGADISDLSDPDLDLIKRKILEKVNRTLGKALVHEAIFSKFSFIER</sequence>
<dbReference type="Proteomes" id="UP000318437">
    <property type="component" value="Unassembled WGS sequence"/>
</dbReference>
<dbReference type="OrthoDB" id="279097at2"/>
<keyword evidence="1" id="KW-0812">Transmembrane</keyword>
<evidence type="ECO:0000256" key="1">
    <source>
        <dbReference type="SAM" id="Phobius"/>
    </source>
</evidence>
<protein>
    <recommendedName>
        <fullName evidence="4">Flagellar protein FliL</fullName>
    </recommendedName>
</protein>
<keyword evidence="1" id="KW-1133">Transmembrane helix</keyword>
<feature type="transmembrane region" description="Helical" evidence="1">
    <location>
        <begin position="26"/>
        <end position="48"/>
    </location>
</feature>
<keyword evidence="1" id="KW-0472">Membrane</keyword>
<evidence type="ECO:0008006" key="4">
    <source>
        <dbReference type="Google" id="ProtNLM"/>
    </source>
</evidence>
<organism evidence="2 3">
    <name type="scientific">Bythopirellula polymerisocia</name>
    <dbReference type="NCBI Taxonomy" id="2528003"/>
    <lineage>
        <taxon>Bacteria</taxon>
        <taxon>Pseudomonadati</taxon>
        <taxon>Planctomycetota</taxon>
        <taxon>Planctomycetia</taxon>
        <taxon>Pirellulales</taxon>
        <taxon>Lacipirellulaceae</taxon>
        <taxon>Bythopirellula</taxon>
    </lineage>
</organism>
<accession>A0A5C6CT91</accession>
<evidence type="ECO:0000313" key="2">
    <source>
        <dbReference type="EMBL" id="TWU27810.1"/>
    </source>
</evidence>
<evidence type="ECO:0000313" key="3">
    <source>
        <dbReference type="Proteomes" id="UP000318437"/>
    </source>
</evidence>
<reference evidence="2 3" key="1">
    <citation type="submission" date="2019-02" db="EMBL/GenBank/DDBJ databases">
        <title>Deep-cultivation of Planctomycetes and their phenomic and genomic characterization uncovers novel biology.</title>
        <authorList>
            <person name="Wiegand S."/>
            <person name="Jogler M."/>
            <person name="Boedeker C."/>
            <person name="Pinto D."/>
            <person name="Vollmers J."/>
            <person name="Rivas-Marin E."/>
            <person name="Kohn T."/>
            <person name="Peeters S.H."/>
            <person name="Heuer A."/>
            <person name="Rast P."/>
            <person name="Oberbeckmann S."/>
            <person name="Bunk B."/>
            <person name="Jeske O."/>
            <person name="Meyerdierks A."/>
            <person name="Storesund J.E."/>
            <person name="Kallscheuer N."/>
            <person name="Luecker S."/>
            <person name="Lage O.M."/>
            <person name="Pohl T."/>
            <person name="Merkel B.J."/>
            <person name="Hornburger P."/>
            <person name="Mueller R.-W."/>
            <person name="Bruemmer F."/>
            <person name="Labrenz M."/>
            <person name="Spormann A.M."/>
            <person name="Op Den Camp H."/>
            <person name="Overmann J."/>
            <person name="Amann R."/>
            <person name="Jetten M.S.M."/>
            <person name="Mascher T."/>
            <person name="Medema M.H."/>
            <person name="Devos D.P."/>
            <person name="Kaster A.-K."/>
            <person name="Ovreas L."/>
            <person name="Rohde M."/>
            <person name="Galperin M.Y."/>
            <person name="Jogler C."/>
        </authorList>
    </citation>
    <scope>NUCLEOTIDE SEQUENCE [LARGE SCALE GENOMIC DNA]</scope>
    <source>
        <strain evidence="2 3">Pla144</strain>
    </source>
</reference>
<gene>
    <name evidence="2" type="ORF">Pla144_25870</name>
</gene>
<dbReference type="RefSeq" id="WP_146450966.1">
    <property type="nucleotide sequence ID" value="NZ_SJPS01000003.1"/>
</dbReference>
<dbReference type="AlphaFoldDB" id="A0A5C6CT91"/>
<keyword evidence="3" id="KW-1185">Reference proteome</keyword>
<comment type="caution">
    <text evidence="2">The sequence shown here is derived from an EMBL/GenBank/DDBJ whole genome shotgun (WGS) entry which is preliminary data.</text>
</comment>